<evidence type="ECO:0000259" key="1">
    <source>
        <dbReference type="Pfam" id="PF07883"/>
    </source>
</evidence>
<reference evidence="2" key="1">
    <citation type="submission" date="2024-07" db="EMBL/GenBank/DDBJ databases">
        <authorList>
            <person name="Yu S.T."/>
        </authorList>
    </citation>
    <scope>NUCLEOTIDE SEQUENCE</scope>
    <source>
        <strain evidence="2">R44</strain>
    </source>
</reference>
<dbReference type="AlphaFoldDB" id="A0AB39SWJ3"/>
<evidence type="ECO:0000313" key="2">
    <source>
        <dbReference type="EMBL" id="XDQ71620.1"/>
    </source>
</evidence>
<accession>A0AB39SWJ3</accession>
<protein>
    <submittedName>
        <fullName evidence="2">Cupin domain-containing protein</fullName>
    </submittedName>
</protein>
<dbReference type="Pfam" id="PF07883">
    <property type="entry name" value="Cupin_2"/>
    <property type="match status" value="1"/>
</dbReference>
<name>A0AB39SWJ3_9ACTN</name>
<dbReference type="InterPro" id="IPR011051">
    <property type="entry name" value="RmlC_Cupin_sf"/>
</dbReference>
<dbReference type="SUPFAM" id="SSF51182">
    <property type="entry name" value="RmlC-like cupins"/>
    <property type="match status" value="1"/>
</dbReference>
<dbReference type="RefSeq" id="WP_369144300.1">
    <property type="nucleotide sequence ID" value="NZ_CP163444.1"/>
</dbReference>
<feature type="domain" description="Cupin type-2" evidence="1">
    <location>
        <begin position="46"/>
        <end position="112"/>
    </location>
</feature>
<dbReference type="PANTHER" id="PTHR36440">
    <property type="entry name" value="PUTATIVE (AFU_ORTHOLOGUE AFUA_8G07350)-RELATED"/>
    <property type="match status" value="1"/>
</dbReference>
<proteinExistence type="predicted"/>
<dbReference type="InterPro" id="IPR013096">
    <property type="entry name" value="Cupin_2"/>
</dbReference>
<gene>
    <name evidence="2" type="ORF">AB5J54_14335</name>
</gene>
<dbReference type="PANTHER" id="PTHR36440:SF1">
    <property type="entry name" value="PUTATIVE (AFU_ORTHOLOGUE AFUA_8G07350)-RELATED"/>
    <property type="match status" value="1"/>
</dbReference>
<dbReference type="EMBL" id="CP163444">
    <property type="protein sequence ID" value="XDQ71620.1"/>
    <property type="molecule type" value="Genomic_DNA"/>
</dbReference>
<dbReference type="Gene3D" id="2.60.120.10">
    <property type="entry name" value="Jelly Rolls"/>
    <property type="match status" value="1"/>
</dbReference>
<sequence length="153" mass="15918">MSEIQKALVVHAEEAERIGLPHGGGFRLLADGRDTGGALGANRLSLGEGAAGARPHFHALSTELFHVLDGVVRFTLDGVTSIVAAGGLVSVPPGTPHSFGAAPGSAAELLVVLTPGVDRFGYFRALGRIQHGLGTFDDLLPASEQDRYDVHFV</sequence>
<dbReference type="InterPro" id="IPR053146">
    <property type="entry name" value="QDO-like"/>
</dbReference>
<organism evidence="2">
    <name type="scientific">Streptomyces sp. R44</name>
    <dbReference type="NCBI Taxonomy" id="3238633"/>
    <lineage>
        <taxon>Bacteria</taxon>
        <taxon>Bacillati</taxon>
        <taxon>Actinomycetota</taxon>
        <taxon>Actinomycetes</taxon>
        <taxon>Kitasatosporales</taxon>
        <taxon>Streptomycetaceae</taxon>
        <taxon>Streptomyces</taxon>
    </lineage>
</organism>
<dbReference type="InterPro" id="IPR014710">
    <property type="entry name" value="RmlC-like_jellyroll"/>
</dbReference>